<dbReference type="EMBL" id="JAEQNB010000006">
    <property type="protein sequence ID" value="MBL0388445.1"/>
    <property type="molecule type" value="Genomic_DNA"/>
</dbReference>
<dbReference type="Pfam" id="PF14035">
    <property type="entry name" value="YlzJ"/>
    <property type="match status" value="1"/>
</dbReference>
<proteinExistence type="predicted"/>
<protein>
    <submittedName>
        <fullName evidence="1">YlzJ-like family protein</fullName>
    </submittedName>
</protein>
<evidence type="ECO:0000313" key="1">
    <source>
        <dbReference type="EMBL" id="MBL0388445.1"/>
    </source>
</evidence>
<accession>A0ABS1JE02</accession>
<keyword evidence="2" id="KW-1185">Reference proteome</keyword>
<organism evidence="1 2">
    <name type="scientific">Tumebacillus amylolyticus</name>
    <dbReference type="NCBI Taxonomy" id="2801339"/>
    <lineage>
        <taxon>Bacteria</taxon>
        <taxon>Bacillati</taxon>
        <taxon>Bacillota</taxon>
        <taxon>Bacilli</taxon>
        <taxon>Bacillales</taxon>
        <taxon>Alicyclobacillaceae</taxon>
        <taxon>Tumebacillus</taxon>
    </lineage>
</organism>
<sequence length="72" mass="8208">MLMWSTVPEEFVFEGMENTTYNWIETEVQGVKMVVEPSSEKPGTGRIIRLLCPKPESYLNPAYQPGMTVNLI</sequence>
<comment type="caution">
    <text evidence="1">The sequence shown here is derived from an EMBL/GenBank/DDBJ whole genome shotgun (WGS) entry which is preliminary data.</text>
</comment>
<evidence type="ECO:0000313" key="2">
    <source>
        <dbReference type="Proteomes" id="UP000602284"/>
    </source>
</evidence>
<reference evidence="1 2" key="1">
    <citation type="submission" date="2021-01" db="EMBL/GenBank/DDBJ databases">
        <title>Tumebacillus sp. strain ITR2 16S ribosomal RNA gene Genome sequencing and assembly.</title>
        <authorList>
            <person name="Kang M."/>
        </authorList>
    </citation>
    <scope>NUCLEOTIDE SEQUENCE [LARGE SCALE GENOMIC DNA]</scope>
    <source>
        <strain evidence="1 2">ITR2</strain>
    </source>
</reference>
<dbReference type="RefSeq" id="WP_201637362.1">
    <property type="nucleotide sequence ID" value="NZ_JAEQNB010000006.1"/>
</dbReference>
<dbReference type="InterPro" id="IPR025619">
    <property type="entry name" value="YlzJ"/>
</dbReference>
<dbReference type="Proteomes" id="UP000602284">
    <property type="component" value="Unassembled WGS sequence"/>
</dbReference>
<name>A0ABS1JE02_9BACL</name>
<gene>
    <name evidence="1" type="ORF">JJB07_17730</name>
</gene>